<dbReference type="Gene3D" id="3.80.10.10">
    <property type="entry name" value="Ribonuclease Inhibitor"/>
    <property type="match status" value="1"/>
</dbReference>
<dbReference type="InParanoid" id="C0NHB4"/>
<gene>
    <name evidence="2" type="ORF">HCBG_02736</name>
</gene>
<proteinExistence type="predicted"/>
<feature type="region of interest" description="Disordered" evidence="1">
    <location>
        <begin position="244"/>
        <end position="265"/>
    </location>
</feature>
<accession>C0NHB4</accession>
<dbReference type="EMBL" id="GG663365">
    <property type="protein sequence ID" value="EEH09199.1"/>
    <property type="molecule type" value="Genomic_DNA"/>
</dbReference>
<reference evidence="2" key="1">
    <citation type="submission" date="2009-02" db="EMBL/GenBank/DDBJ databases">
        <title>The Genome Sequence of Ajellomyces capsulatus strain G186AR.</title>
        <authorList>
            <consortium name="The Broad Institute Genome Sequencing Platform"/>
            <person name="Champion M."/>
            <person name="Cuomo C."/>
            <person name="Ma L.-J."/>
            <person name="Henn M.R."/>
            <person name="Sil A."/>
            <person name="Goldman B."/>
            <person name="Young S.K."/>
            <person name="Kodira C.D."/>
            <person name="Zeng Q."/>
            <person name="Koehrsen M."/>
            <person name="Alvarado L."/>
            <person name="Berlin A."/>
            <person name="Borenstein D."/>
            <person name="Chen Z."/>
            <person name="Engels R."/>
            <person name="Freedman E."/>
            <person name="Gellesch M."/>
            <person name="Goldberg J."/>
            <person name="Griggs A."/>
            <person name="Gujja S."/>
            <person name="Heiman D."/>
            <person name="Hepburn T."/>
            <person name="Howarth C."/>
            <person name="Jen D."/>
            <person name="Larson L."/>
            <person name="Lewis B."/>
            <person name="Mehta T."/>
            <person name="Park D."/>
            <person name="Pearson M."/>
            <person name="Roberts A."/>
            <person name="Saif S."/>
            <person name="Shea T."/>
            <person name="Shenoy N."/>
            <person name="Sisk P."/>
            <person name="Stolte C."/>
            <person name="Sykes S."/>
            <person name="Walk T."/>
            <person name="White J."/>
            <person name="Yandava C."/>
            <person name="Klein B."/>
            <person name="McEwen J.G."/>
            <person name="Puccia R."/>
            <person name="Goldman G.H."/>
            <person name="Felipe M.S."/>
            <person name="Nino-Vega G."/>
            <person name="San-Blas G."/>
            <person name="Taylor J."/>
            <person name="Mendoza L."/>
            <person name="Galagan J."/>
            <person name="Nusbaum C."/>
            <person name="Birren B."/>
        </authorList>
    </citation>
    <scope>NUCLEOTIDE SEQUENCE</scope>
    <source>
        <strain evidence="2">G186AR</strain>
    </source>
</reference>
<evidence type="ECO:0000313" key="2">
    <source>
        <dbReference type="EMBL" id="EEH09199.1"/>
    </source>
</evidence>
<evidence type="ECO:0000256" key="1">
    <source>
        <dbReference type="SAM" id="MobiDB-lite"/>
    </source>
</evidence>
<dbReference type="RefSeq" id="XP_045289680.1">
    <property type="nucleotide sequence ID" value="XM_045429785.1"/>
</dbReference>
<dbReference type="Proteomes" id="UP000001631">
    <property type="component" value="Unassembled WGS sequence"/>
</dbReference>
<protein>
    <submittedName>
        <fullName evidence="2">Leucine rich repeat domain-containing protein</fullName>
    </submittedName>
</protein>
<dbReference type="HOGENOM" id="CLU_018351_0_0_1"/>
<dbReference type="InterPro" id="IPR032675">
    <property type="entry name" value="LRR_dom_sf"/>
</dbReference>
<dbReference type="SUPFAM" id="SSF52047">
    <property type="entry name" value="RNI-like"/>
    <property type="match status" value="1"/>
</dbReference>
<organism evidence="2 3">
    <name type="scientific">Ajellomyces capsulatus (strain G186AR / H82 / ATCC MYA-2454 / RMSCC 2432)</name>
    <name type="common">Darling's disease fungus</name>
    <name type="synonym">Histoplasma capsulatum</name>
    <dbReference type="NCBI Taxonomy" id="447093"/>
    <lineage>
        <taxon>Eukaryota</taxon>
        <taxon>Fungi</taxon>
        <taxon>Dikarya</taxon>
        <taxon>Ascomycota</taxon>
        <taxon>Pezizomycotina</taxon>
        <taxon>Eurotiomycetes</taxon>
        <taxon>Eurotiomycetidae</taxon>
        <taxon>Onygenales</taxon>
        <taxon>Ajellomycetaceae</taxon>
        <taxon>Histoplasma</taxon>
    </lineage>
</organism>
<dbReference type="AlphaFoldDB" id="C0NHB4"/>
<sequence>MGTTMLNNLDQFVLASQYILGWNGERLTKEDRGKQNFIDNSREEIVRGAQLNTMVKLNYTGRKRIPPGLGSRAAARDPHVEIDLTGKELTDEGFAAFIDDLITCIQYRDKQHPDGIVRLTELVLKGNALTVASMRKLGQVVALSSDCLAQLDISDNQISVSFREERESWQAFLESFQGCYVLRKVDFSNNPLGGAGFDVLARVYAHSDLDFIEPLANRTSQNQADPDAVDALRKAVDVVVLGEEKENRKPPSQAANIEKGHEVHQDSSKAWGSQVDWHGAQPTDNLNYRSTRGLRSVPYLIFSNCCTTNACAFHLWVIILSHRRPDMLLEFLPPGKSVIPAEQTNPVNGIVYTPNEKLSELGRRLLELGNEYRVQESDTDAEETEAQGFDSEFRESDIAKYRELRKKHEIEMERVKNRLLLDIFRTDGPAIADIWSIAFKMMRVARAILLNDGTKLKPSVTLEDKKLMEPCLTNENLTSDDPINQHPKIENPKNGCWNRNPSAQRSESFLEDFPTIQESLEGYSREGLAPTREETLRQDVGNSTSRKIPRSRKDSMAGAKKQPAKAEDKFDIGRFGLPMDIWRRVIADAMGGSELLTVEQQMRVLRWEGKVFGFG</sequence>
<dbReference type="GeneID" id="69035752"/>
<keyword evidence="3" id="KW-1185">Reference proteome</keyword>
<feature type="region of interest" description="Disordered" evidence="1">
    <location>
        <begin position="474"/>
        <end position="502"/>
    </location>
</feature>
<name>C0NHB4_AJECG</name>
<evidence type="ECO:0000313" key="3">
    <source>
        <dbReference type="Proteomes" id="UP000001631"/>
    </source>
</evidence>
<feature type="region of interest" description="Disordered" evidence="1">
    <location>
        <begin position="523"/>
        <end position="565"/>
    </location>
</feature>